<protein>
    <submittedName>
        <fullName evidence="2">Uncharacterized protein</fullName>
    </submittedName>
</protein>
<dbReference type="EMBL" id="JBGFUD010009808">
    <property type="protein sequence ID" value="MFH4982661.1"/>
    <property type="molecule type" value="Genomic_DNA"/>
</dbReference>
<evidence type="ECO:0000313" key="3">
    <source>
        <dbReference type="Proteomes" id="UP001608902"/>
    </source>
</evidence>
<dbReference type="AlphaFoldDB" id="A0ABD6EYW8"/>
<organism evidence="2 3">
    <name type="scientific">Gnathostoma spinigerum</name>
    <dbReference type="NCBI Taxonomy" id="75299"/>
    <lineage>
        <taxon>Eukaryota</taxon>
        <taxon>Metazoa</taxon>
        <taxon>Ecdysozoa</taxon>
        <taxon>Nematoda</taxon>
        <taxon>Chromadorea</taxon>
        <taxon>Rhabditida</taxon>
        <taxon>Spirurina</taxon>
        <taxon>Gnathostomatomorpha</taxon>
        <taxon>Gnathostomatoidea</taxon>
        <taxon>Gnathostomatidae</taxon>
        <taxon>Gnathostoma</taxon>
    </lineage>
</organism>
<feature type="compositionally biased region" description="Basic and acidic residues" evidence="1">
    <location>
        <begin position="67"/>
        <end position="100"/>
    </location>
</feature>
<reference evidence="2 3" key="1">
    <citation type="submission" date="2024-08" db="EMBL/GenBank/DDBJ databases">
        <title>Gnathostoma spinigerum genome.</title>
        <authorList>
            <person name="Gonzalez-Bertolin B."/>
            <person name="Monzon S."/>
            <person name="Zaballos A."/>
            <person name="Jimenez P."/>
            <person name="Dekumyoy P."/>
            <person name="Varona S."/>
            <person name="Cuesta I."/>
            <person name="Sumanam S."/>
            <person name="Adisakwattana P."/>
            <person name="Gasser R.B."/>
            <person name="Hernandez-Gonzalez A."/>
            <person name="Young N.D."/>
            <person name="Perteguer M.J."/>
        </authorList>
    </citation>
    <scope>NUCLEOTIDE SEQUENCE [LARGE SCALE GENOMIC DNA]</scope>
    <source>
        <strain evidence="2">AL3</strain>
        <tissue evidence="2">Liver</tissue>
    </source>
</reference>
<dbReference type="Proteomes" id="UP001608902">
    <property type="component" value="Unassembled WGS sequence"/>
</dbReference>
<gene>
    <name evidence="2" type="ORF">AB6A40_009370</name>
</gene>
<comment type="caution">
    <text evidence="2">The sequence shown here is derived from an EMBL/GenBank/DDBJ whole genome shotgun (WGS) entry which is preliminary data.</text>
</comment>
<sequence length="116" mass="13230">MRLLSLAGDDYTDMLGLMEEICGKKEAAEKAAKMKRSKKPPHIHTTCHLGPHRNQHQKHSKHHRKKKSDDPRERTPTSKQSKDELKEVRMFGNSREDMNSDKVGTIGVRGTRGAQM</sequence>
<evidence type="ECO:0000256" key="1">
    <source>
        <dbReference type="SAM" id="MobiDB-lite"/>
    </source>
</evidence>
<feature type="region of interest" description="Disordered" evidence="1">
    <location>
        <begin position="28"/>
        <end position="116"/>
    </location>
</feature>
<keyword evidence="3" id="KW-1185">Reference proteome</keyword>
<evidence type="ECO:0000313" key="2">
    <source>
        <dbReference type="EMBL" id="MFH4982661.1"/>
    </source>
</evidence>
<feature type="compositionally biased region" description="Basic residues" evidence="1">
    <location>
        <begin position="33"/>
        <end position="42"/>
    </location>
</feature>
<accession>A0ABD6EYW8</accession>
<feature type="compositionally biased region" description="Basic residues" evidence="1">
    <location>
        <begin position="50"/>
        <end position="66"/>
    </location>
</feature>
<name>A0ABD6EYW8_9BILA</name>
<proteinExistence type="predicted"/>